<sequence length="178" mass="19893">MTTADGNTMNIVVIGALPDGMNCWQRVLRGGDVVPPGKAETYSSKGMPLIELAKYCKYGKFVIYDDGNALLCHRTEEYMLTVAFKSSETIYLYADPYDYHLFVATPKIIVGSLCGPRITEKEGLAALMAYHKTSSGFQLFHDLTVELGQRSSLKIEEVEGSCARAWRRLTEPRDRRPS</sequence>
<dbReference type="Proteomes" id="UP000027195">
    <property type="component" value="Unassembled WGS sequence"/>
</dbReference>
<gene>
    <name evidence="1" type="ORF">BOTBODRAFT_269298</name>
</gene>
<dbReference type="HOGENOM" id="CLU_1510335_0_0_1"/>
<evidence type="ECO:0000313" key="1">
    <source>
        <dbReference type="EMBL" id="KDQ16143.1"/>
    </source>
</evidence>
<evidence type="ECO:0000313" key="2">
    <source>
        <dbReference type="Proteomes" id="UP000027195"/>
    </source>
</evidence>
<name>A0A067MK37_BOTB1</name>
<dbReference type="InParanoid" id="A0A067MK37"/>
<proteinExistence type="predicted"/>
<reference evidence="2" key="1">
    <citation type="journal article" date="2014" name="Proc. Natl. Acad. Sci. U.S.A.">
        <title>Extensive sampling of basidiomycete genomes demonstrates inadequacy of the white-rot/brown-rot paradigm for wood decay fungi.</title>
        <authorList>
            <person name="Riley R."/>
            <person name="Salamov A.A."/>
            <person name="Brown D.W."/>
            <person name="Nagy L.G."/>
            <person name="Floudas D."/>
            <person name="Held B.W."/>
            <person name="Levasseur A."/>
            <person name="Lombard V."/>
            <person name="Morin E."/>
            <person name="Otillar R."/>
            <person name="Lindquist E.A."/>
            <person name="Sun H."/>
            <person name="LaButti K.M."/>
            <person name="Schmutz J."/>
            <person name="Jabbour D."/>
            <person name="Luo H."/>
            <person name="Baker S.E."/>
            <person name="Pisabarro A.G."/>
            <person name="Walton J.D."/>
            <person name="Blanchette R.A."/>
            <person name="Henrissat B."/>
            <person name="Martin F."/>
            <person name="Cullen D."/>
            <person name="Hibbett D.S."/>
            <person name="Grigoriev I.V."/>
        </authorList>
    </citation>
    <scope>NUCLEOTIDE SEQUENCE [LARGE SCALE GENOMIC DNA]</scope>
    <source>
        <strain evidence="2">FD-172 SS1</strain>
    </source>
</reference>
<dbReference type="EMBL" id="KL198029">
    <property type="protein sequence ID" value="KDQ16143.1"/>
    <property type="molecule type" value="Genomic_DNA"/>
</dbReference>
<organism evidence="1 2">
    <name type="scientific">Botryobasidium botryosum (strain FD-172 SS1)</name>
    <dbReference type="NCBI Taxonomy" id="930990"/>
    <lineage>
        <taxon>Eukaryota</taxon>
        <taxon>Fungi</taxon>
        <taxon>Dikarya</taxon>
        <taxon>Basidiomycota</taxon>
        <taxon>Agaricomycotina</taxon>
        <taxon>Agaricomycetes</taxon>
        <taxon>Cantharellales</taxon>
        <taxon>Botryobasidiaceae</taxon>
        <taxon>Botryobasidium</taxon>
    </lineage>
</organism>
<dbReference type="AlphaFoldDB" id="A0A067MK37"/>
<keyword evidence="2" id="KW-1185">Reference proteome</keyword>
<protein>
    <submittedName>
        <fullName evidence="1">Uncharacterized protein</fullName>
    </submittedName>
</protein>
<accession>A0A067MK37</accession>